<evidence type="ECO:0000259" key="1">
    <source>
        <dbReference type="Pfam" id="PF01814"/>
    </source>
</evidence>
<evidence type="ECO:0000313" key="2">
    <source>
        <dbReference type="EMBL" id="MBK9797246.1"/>
    </source>
</evidence>
<organism evidence="2 3">
    <name type="scientific">Candidatus Geothrix skivensis</name>
    <dbReference type="NCBI Taxonomy" id="2954439"/>
    <lineage>
        <taxon>Bacteria</taxon>
        <taxon>Pseudomonadati</taxon>
        <taxon>Acidobacteriota</taxon>
        <taxon>Holophagae</taxon>
        <taxon>Holophagales</taxon>
        <taxon>Holophagaceae</taxon>
        <taxon>Geothrix</taxon>
    </lineage>
</organism>
<dbReference type="EMBL" id="JADKIO010000009">
    <property type="protein sequence ID" value="MBK9797246.1"/>
    <property type="molecule type" value="Genomic_DNA"/>
</dbReference>
<dbReference type="InterPro" id="IPR012312">
    <property type="entry name" value="Hemerythrin-like"/>
</dbReference>
<protein>
    <submittedName>
        <fullName evidence="2">Hemerythrin domain-containing protein</fullName>
    </submittedName>
</protein>
<proteinExistence type="predicted"/>
<reference evidence="2" key="1">
    <citation type="submission" date="2020-10" db="EMBL/GenBank/DDBJ databases">
        <title>Connecting structure to function with the recovery of over 1000 high-quality activated sludge metagenome-assembled genomes encoding full-length rRNA genes using long-read sequencing.</title>
        <authorList>
            <person name="Singleton C.M."/>
            <person name="Petriglieri F."/>
            <person name="Kristensen J.M."/>
            <person name="Kirkegaard R.H."/>
            <person name="Michaelsen T.Y."/>
            <person name="Andersen M.H."/>
            <person name="Karst S.M."/>
            <person name="Dueholm M.S."/>
            <person name="Nielsen P.H."/>
            <person name="Albertsen M."/>
        </authorList>
    </citation>
    <scope>NUCLEOTIDE SEQUENCE</scope>
    <source>
        <strain evidence="2">Skiv_18-Q3-R9-52_MAXAC.067</strain>
    </source>
</reference>
<dbReference type="Pfam" id="PF01814">
    <property type="entry name" value="Hemerythrin"/>
    <property type="match status" value="1"/>
</dbReference>
<evidence type="ECO:0000313" key="3">
    <source>
        <dbReference type="Proteomes" id="UP000886657"/>
    </source>
</evidence>
<comment type="caution">
    <text evidence="2">The sequence shown here is derived from an EMBL/GenBank/DDBJ whole genome shotgun (WGS) entry which is preliminary data.</text>
</comment>
<accession>A0A9D7SJU4</accession>
<name>A0A9D7SJU4_9BACT</name>
<dbReference type="AlphaFoldDB" id="A0A9D7SJU4"/>
<dbReference type="Gene3D" id="1.20.120.520">
    <property type="entry name" value="nmb1532 protein domain like"/>
    <property type="match status" value="1"/>
</dbReference>
<gene>
    <name evidence="2" type="ORF">IPP58_12275</name>
</gene>
<feature type="domain" description="Hemerythrin-like" evidence="1">
    <location>
        <begin position="19"/>
        <end position="142"/>
    </location>
</feature>
<dbReference type="Proteomes" id="UP000886657">
    <property type="component" value="Unassembled WGS sequence"/>
</dbReference>
<sequence length="170" mass="18971">MTPPPQIPSADAPNSRTLNARLTADHGEIEGLFRDARMALERDLQAEAHTVVDRIWMRLAVHIRAEHKVVFPALVEVRPDLQSVLQALHEDHDYFMSALAGAVKAMKGPSPDVALIRAALEAVGLRLDSHNAIEEETIYPAADELPREQRLQVLEDVSRELAFLPIRHGR</sequence>